<feature type="chain" id="PRO_5015612522" evidence="1">
    <location>
        <begin position="21"/>
        <end position="97"/>
    </location>
</feature>
<comment type="caution">
    <text evidence="2">The sequence shown here is derived from an EMBL/GenBank/DDBJ whole genome shotgun (WGS) entry which is preliminary data.</text>
</comment>
<reference evidence="2 3" key="1">
    <citation type="submission" date="2018-04" db="EMBL/GenBank/DDBJ databases">
        <title>The genome of golden apple snail Pomacea canaliculata provides insight into stress tolerance and invasive adaptation.</title>
        <authorList>
            <person name="Liu C."/>
            <person name="Liu B."/>
            <person name="Ren Y."/>
            <person name="Zhang Y."/>
            <person name="Wang H."/>
            <person name="Li S."/>
            <person name="Jiang F."/>
            <person name="Yin L."/>
            <person name="Zhang G."/>
            <person name="Qian W."/>
            <person name="Fan W."/>
        </authorList>
    </citation>
    <scope>NUCLEOTIDE SEQUENCE [LARGE SCALE GENOMIC DNA]</scope>
    <source>
        <strain evidence="2">SZHN2017</strain>
        <tissue evidence="2">Muscle</tissue>
    </source>
</reference>
<keyword evidence="3" id="KW-1185">Reference proteome</keyword>
<evidence type="ECO:0000256" key="1">
    <source>
        <dbReference type="SAM" id="SignalP"/>
    </source>
</evidence>
<organism evidence="2 3">
    <name type="scientific">Pomacea canaliculata</name>
    <name type="common">Golden apple snail</name>
    <dbReference type="NCBI Taxonomy" id="400727"/>
    <lineage>
        <taxon>Eukaryota</taxon>
        <taxon>Metazoa</taxon>
        <taxon>Spiralia</taxon>
        <taxon>Lophotrochozoa</taxon>
        <taxon>Mollusca</taxon>
        <taxon>Gastropoda</taxon>
        <taxon>Caenogastropoda</taxon>
        <taxon>Architaenioglossa</taxon>
        <taxon>Ampullarioidea</taxon>
        <taxon>Ampullariidae</taxon>
        <taxon>Pomacea</taxon>
    </lineage>
</organism>
<proteinExistence type="predicted"/>
<feature type="signal peptide" evidence="1">
    <location>
        <begin position="1"/>
        <end position="20"/>
    </location>
</feature>
<gene>
    <name evidence="2" type="ORF">C0Q70_12974</name>
</gene>
<dbReference type="AlphaFoldDB" id="A0A2T7P316"/>
<evidence type="ECO:0000313" key="3">
    <source>
        <dbReference type="Proteomes" id="UP000245119"/>
    </source>
</evidence>
<keyword evidence="1" id="KW-0732">Signal</keyword>
<evidence type="ECO:0000313" key="2">
    <source>
        <dbReference type="EMBL" id="PVD27800.1"/>
    </source>
</evidence>
<accession>A0A2T7P316</accession>
<dbReference type="Proteomes" id="UP000245119">
    <property type="component" value="Linkage Group LG7"/>
</dbReference>
<name>A0A2T7P316_POMCA</name>
<protein>
    <submittedName>
        <fullName evidence="2">Uncharacterized protein</fullName>
    </submittedName>
</protein>
<dbReference type="EMBL" id="PZQS01000007">
    <property type="protein sequence ID" value="PVD27800.1"/>
    <property type="molecule type" value="Genomic_DNA"/>
</dbReference>
<sequence length="97" mass="10897">MDLTLLLLCGVALLAGKCQSATGYMNNTKVTDSGGYNDPWDIMPAFTEPYTRDSYAAAVSRFDDNYLQLNDDYLQFNPDYPRQKAETPASYSNECFI</sequence>